<dbReference type="SUPFAM" id="SSF88874">
    <property type="entry name" value="Receptor-binding domain of short tail fibre protein gp12"/>
    <property type="match status" value="1"/>
</dbReference>
<dbReference type="Pfam" id="PF07484">
    <property type="entry name" value="Collar"/>
    <property type="match status" value="1"/>
</dbReference>
<dbReference type="Gene3D" id="3.90.1340.10">
    <property type="entry name" value="Phage tail collar domain"/>
    <property type="match status" value="1"/>
</dbReference>
<gene>
    <name evidence="2" type="ORF">F0U60_03370</name>
</gene>
<organism evidence="2 3">
    <name type="scientific">Archangium minus</name>
    <dbReference type="NCBI Taxonomy" id="83450"/>
    <lineage>
        <taxon>Bacteria</taxon>
        <taxon>Pseudomonadati</taxon>
        <taxon>Myxococcota</taxon>
        <taxon>Myxococcia</taxon>
        <taxon>Myxococcales</taxon>
        <taxon>Cystobacterineae</taxon>
        <taxon>Archangiaceae</taxon>
        <taxon>Archangium</taxon>
    </lineage>
</organism>
<dbReference type="InterPro" id="IPR011083">
    <property type="entry name" value="Phage_tail_collar_dom"/>
</dbReference>
<dbReference type="Proteomes" id="UP001611383">
    <property type="component" value="Chromosome"/>
</dbReference>
<evidence type="ECO:0000313" key="3">
    <source>
        <dbReference type="Proteomes" id="UP001611383"/>
    </source>
</evidence>
<dbReference type="RefSeq" id="WP_395813865.1">
    <property type="nucleotide sequence ID" value="NZ_CP043494.1"/>
</dbReference>
<dbReference type="InterPro" id="IPR037053">
    <property type="entry name" value="Phage_tail_collar_dom_sf"/>
</dbReference>
<feature type="domain" description="Phage tail collar" evidence="1">
    <location>
        <begin position="7"/>
        <end position="63"/>
    </location>
</feature>
<sequence length="86" mass="9178">MSNPFIGEIRMFAGSFEPRGWALCDGRLLSISRHSALFSVLGTAYGGDGMTTFALPDLRERVPFSSGPGAALHYIIALEGAFPSRG</sequence>
<reference evidence="2 3" key="1">
    <citation type="submission" date="2019-08" db="EMBL/GenBank/DDBJ databases">
        <title>Archangium and Cystobacter genomes.</title>
        <authorList>
            <person name="Chen I.-C.K."/>
            <person name="Wielgoss S."/>
        </authorList>
    </citation>
    <scope>NUCLEOTIDE SEQUENCE [LARGE SCALE GENOMIC DNA]</scope>
    <source>
        <strain evidence="2 3">Cbm 6</strain>
    </source>
</reference>
<name>A0ABY9WIX1_9BACT</name>
<evidence type="ECO:0000313" key="2">
    <source>
        <dbReference type="EMBL" id="WNG43243.1"/>
    </source>
</evidence>
<proteinExistence type="predicted"/>
<accession>A0ABY9WIX1</accession>
<protein>
    <recommendedName>
        <fullName evidence="1">Phage tail collar domain-containing protein</fullName>
    </recommendedName>
</protein>
<evidence type="ECO:0000259" key="1">
    <source>
        <dbReference type="Pfam" id="PF07484"/>
    </source>
</evidence>
<dbReference type="EMBL" id="CP043494">
    <property type="protein sequence ID" value="WNG43243.1"/>
    <property type="molecule type" value="Genomic_DNA"/>
</dbReference>
<keyword evidence="3" id="KW-1185">Reference proteome</keyword>